<evidence type="ECO:0000313" key="1">
    <source>
        <dbReference type="EMBL" id="XAM18180.1"/>
    </source>
</evidence>
<organism evidence="1 2">
    <name type="scientific">Helicobacter mastomyrinus</name>
    <dbReference type="NCBI Taxonomy" id="287948"/>
    <lineage>
        <taxon>Bacteria</taxon>
        <taxon>Pseudomonadati</taxon>
        <taxon>Campylobacterota</taxon>
        <taxon>Epsilonproteobacteria</taxon>
        <taxon>Campylobacterales</taxon>
        <taxon>Helicobacteraceae</taxon>
        <taxon>Helicobacter</taxon>
    </lineage>
</organism>
<evidence type="ECO:0008006" key="3">
    <source>
        <dbReference type="Google" id="ProtNLM"/>
    </source>
</evidence>
<evidence type="ECO:0000313" key="2">
    <source>
        <dbReference type="Proteomes" id="UP001434737"/>
    </source>
</evidence>
<reference evidence="1 2" key="1">
    <citation type="submission" date="2024-02" db="EMBL/GenBank/DDBJ databases">
        <title>Genome and pathogenicity analysis of Helicobacter mastomyrinus isolated from mice.</title>
        <authorList>
            <person name="Zhu L."/>
        </authorList>
    </citation>
    <scope>NUCLEOTIDE SEQUENCE [LARGE SCALE GENOMIC DNA]</scope>
    <source>
        <strain evidence="1 2">Hm-17</strain>
    </source>
</reference>
<gene>
    <name evidence="1" type="ORF">V3I05_00350</name>
</gene>
<name>A0ABZ3F632_9HELI</name>
<dbReference type="EMBL" id="CP145316">
    <property type="protein sequence ID" value="XAM18180.1"/>
    <property type="molecule type" value="Genomic_DNA"/>
</dbReference>
<sequence>MSQSDRFKCYGINSDAELTAAIEYTVQNFAMGANVDNLRAMLRETAITESNYGRAIYNNKRGFGYGAFQFDPIGMKQSLLVAESKGQLNKIRLLSLTTSDLSPANYKGVYENDLQLKSTLQAILCRMYYAGIREAIPSTLEGRARYWKKYYNSVLGAGTPEKYIARVKNFKA</sequence>
<keyword evidence="2" id="KW-1185">Reference proteome</keyword>
<accession>A0ABZ3F632</accession>
<protein>
    <recommendedName>
        <fullName evidence="3">Transglycosylase SLT domain-containing protein</fullName>
    </recommendedName>
</protein>
<dbReference type="RefSeq" id="WP_300599283.1">
    <property type="nucleotide sequence ID" value="NZ_CP145316.1"/>
</dbReference>
<proteinExistence type="predicted"/>
<dbReference type="Proteomes" id="UP001434737">
    <property type="component" value="Chromosome"/>
</dbReference>